<evidence type="ECO:0000313" key="3">
    <source>
        <dbReference type="Proteomes" id="UP001241748"/>
    </source>
</evidence>
<dbReference type="EMBL" id="JAROBZ020000001">
    <property type="protein sequence ID" value="MFB3167043.1"/>
    <property type="molecule type" value="Genomic_DNA"/>
</dbReference>
<dbReference type="RefSeq" id="WP_306076721.1">
    <property type="nucleotide sequence ID" value="NZ_JAROBZ020000001.1"/>
</dbReference>
<feature type="chain" id="PRO_5046711802" description="Proteinase inhibitor" evidence="1">
    <location>
        <begin position="28"/>
        <end position="137"/>
    </location>
</feature>
<comment type="caution">
    <text evidence="2">The sequence shown here is derived from an EMBL/GenBank/DDBJ whole genome shotgun (WGS) entry which is preliminary data.</text>
</comment>
<feature type="signal peptide" evidence="1">
    <location>
        <begin position="1"/>
        <end position="27"/>
    </location>
</feature>
<sequence>MKKILTLLFTSLILLLMLAGPGNLAFAHEGEENCSCDSFTILDGSEKNKIIAKFLASDEFKTLKLNNLDSGYKWKGISKAEVTKFIKDVHLNPEDPDSPVVIKAGTIGVAVPFFTSDGKLEVFYFVNGIPAGSQVIE</sequence>
<organism evidence="2 3">
    <name type="scientific">Neobacillus driksii</name>
    <dbReference type="NCBI Taxonomy" id="3035913"/>
    <lineage>
        <taxon>Bacteria</taxon>
        <taxon>Bacillati</taxon>
        <taxon>Bacillota</taxon>
        <taxon>Bacilli</taxon>
        <taxon>Bacillales</taxon>
        <taxon>Bacillaceae</taxon>
        <taxon>Neobacillus</taxon>
    </lineage>
</organism>
<proteinExistence type="predicted"/>
<keyword evidence="3" id="KW-1185">Reference proteome</keyword>
<name>A0ABV4YR50_9BACI</name>
<evidence type="ECO:0000256" key="1">
    <source>
        <dbReference type="SAM" id="SignalP"/>
    </source>
</evidence>
<accession>A0ABV4YR50</accession>
<dbReference type="Proteomes" id="UP001241748">
    <property type="component" value="Unassembled WGS sequence"/>
</dbReference>
<keyword evidence="1" id="KW-0732">Signal</keyword>
<reference evidence="2 3" key="1">
    <citation type="submission" date="2024-05" db="EMBL/GenBank/DDBJ databases">
        <authorList>
            <person name="Venkateswaran K."/>
        </authorList>
    </citation>
    <scope>NUCLEOTIDE SEQUENCE [LARGE SCALE GENOMIC DNA]</scope>
    <source>
        <strain evidence="2 3">179-C4-2-HS</strain>
    </source>
</reference>
<gene>
    <name evidence="2" type="ORF">P5G62_007955</name>
</gene>
<evidence type="ECO:0008006" key="4">
    <source>
        <dbReference type="Google" id="ProtNLM"/>
    </source>
</evidence>
<protein>
    <recommendedName>
        <fullName evidence="4">Proteinase inhibitor</fullName>
    </recommendedName>
</protein>
<evidence type="ECO:0000313" key="2">
    <source>
        <dbReference type="EMBL" id="MFB3167043.1"/>
    </source>
</evidence>